<sequence>MIKTQTYCEPFCIQEGFQFEVHSISYKARESYSCFMHFHEVHEFIIFDEIDGSYFYSQGESQLKDNDIVFTPALETHDFELSNKKKSWTIIQFLPEFLAENNLMKEASFLQFGIHLRLNKEQLANVQTQVKWLKDSYSIDPHSVMSLTLLKLLILWVVEHAKPVSHLHAQPITTSKGYERLAPVIDLFRHNTYVELSLVEAAELCHISTSYFSRLFKSIFRFNFSEYTVRHKLYSAARMLTQTNKSITEISYELEFSNPSHFISLFKKQFNITPKQYRNELLGRSVRES</sequence>
<dbReference type="PANTHER" id="PTHR43280:SF2">
    <property type="entry name" value="HTH-TYPE TRANSCRIPTIONAL REGULATOR EXSA"/>
    <property type="match status" value="1"/>
</dbReference>
<keyword evidence="2" id="KW-0238">DNA-binding</keyword>
<organism evidence="5 6">
    <name type="scientific">Marinomonas phaeophyticola</name>
    <dbReference type="NCBI Taxonomy" id="3004091"/>
    <lineage>
        <taxon>Bacteria</taxon>
        <taxon>Pseudomonadati</taxon>
        <taxon>Pseudomonadota</taxon>
        <taxon>Gammaproteobacteria</taxon>
        <taxon>Oceanospirillales</taxon>
        <taxon>Oceanospirillaceae</taxon>
        <taxon>Marinomonas</taxon>
    </lineage>
</organism>
<dbReference type="Proteomes" id="UP001149719">
    <property type="component" value="Unassembled WGS sequence"/>
</dbReference>
<dbReference type="PRINTS" id="PR00032">
    <property type="entry name" value="HTHARAC"/>
</dbReference>
<feature type="domain" description="HTH araC/xylS-type" evidence="4">
    <location>
        <begin position="182"/>
        <end position="280"/>
    </location>
</feature>
<proteinExistence type="predicted"/>
<evidence type="ECO:0000256" key="2">
    <source>
        <dbReference type="ARBA" id="ARBA00023125"/>
    </source>
</evidence>
<comment type="caution">
    <text evidence="5">The sequence shown here is derived from an EMBL/GenBank/DDBJ whole genome shotgun (WGS) entry which is preliminary data.</text>
</comment>
<evidence type="ECO:0000259" key="4">
    <source>
        <dbReference type="PROSITE" id="PS01124"/>
    </source>
</evidence>
<reference evidence="5" key="1">
    <citation type="submission" date="2022-12" db="EMBL/GenBank/DDBJ databases">
        <title>Marinomonas 15G1-11 sp. nov, isolated from marine algae.</title>
        <authorList>
            <person name="Butt M."/>
            <person name="Choi D.G."/>
            <person name="Kim J.M."/>
            <person name="Lee J.K."/>
            <person name="Baek J.H."/>
            <person name="Jeon C.O."/>
        </authorList>
    </citation>
    <scope>NUCLEOTIDE SEQUENCE</scope>
    <source>
        <strain evidence="5">15G1-11</strain>
    </source>
</reference>
<evidence type="ECO:0000256" key="3">
    <source>
        <dbReference type="ARBA" id="ARBA00023163"/>
    </source>
</evidence>
<dbReference type="Pfam" id="PF12833">
    <property type="entry name" value="HTH_18"/>
    <property type="match status" value="1"/>
</dbReference>
<gene>
    <name evidence="5" type="ORF">O1D97_08220</name>
</gene>
<dbReference type="PROSITE" id="PS01124">
    <property type="entry name" value="HTH_ARAC_FAMILY_2"/>
    <property type="match status" value="1"/>
</dbReference>
<evidence type="ECO:0000256" key="1">
    <source>
        <dbReference type="ARBA" id="ARBA00023015"/>
    </source>
</evidence>
<dbReference type="PANTHER" id="PTHR43280">
    <property type="entry name" value="ARAC-FAMILY TRANSCRIPTIONAL REGULATOR"/>
    <property type="match status" value="1"/>
</dbReference>
<dbReference type="SUPFAM" id="SSF46689">
    <property type="entry name" value="Homeodomain-like"/>
    <property type="match status" value="2"/>
</dbReference>
<evidence type="ECO:0000313" key="6">
    <source>
        <dbReference type="Proteomes" id="UP001149719"/>
    </source>
</evidence>
<dbReference type="Gene3D" id="1.10.10.60">
    <property type="entry name" value="Homeodomain-like"/>
    <property type="match status" value="2"/>
</dbReference>
<dbReference type="SMART" id="SM00342">
    <property type="entry name" value="HTH_ARAC"/>
    <property type="match status" value="1"/>
</dbReference>
<dbReference type="EMBL" id="JAPUBN010000013">
    <property type="protein sequence ID" value="MCZ2721640.1"/>
    <property type="molecule type" value="Genomic_DNA"/>
</dbReference>
<keyword evidence="1" id="KW-0805">Transcription regulation</keyword>
<accession>A0ABT4JTI0</accession>
<protein>
    <submittedName>
        <fullName evidence="5">AraC family transcriptional regulator</fullName>
    </submittedName>
</protein>
<keyword evidence="3" id="KW-0804">Transcription</keyword>
<evidence type="ECO:0000313" key="5">
    <source>
        <dbReference type="EMBL" id="MCZ2721640.1"/>
    </source>
</evidence>
<keyword evidence="6" id="KW-1185">Reference proteome</keyword>
<dbReference type="InterPro" id="IPR018060">
    <property type="entry name" value="HTH_AraC"/>
</dbReference>
<dbReference type="RefSeq" id="WP_269124572.1">
    <property type="nucleotide sequence ID" value="NZ_JAPUBN010000013.1"/>
</dbReference>
<name>A0ABT4JTI0_9GAMM</name>
<dbReference type="InterPro" id="IPR020449">
    <property type="entry name" value="Tscrpt_reg_AraC-type_HTH"/>
</dbReference>
<dbReference type="InterPro" id="IPR009057">
    <property type="entry name" value="Homeodomain-like_sf"/>
</dbReference>